<proteinExistence type="predicted"/>
<dbReference type="AlphaFoldDB" id="A0AAP0FTD7"/>
<dbReference type="Proteomes" id="UP001418222">
    <property type="component" value="Unassembled WGS sequence"/>
</dbReference>
<feature type="region of interest" description="Disordered" evidence="1">
    <location>
        <begin position="1"/>
        <end position="79"/>
    </location>
</feature>
<keyword evidence="3" id="KW-1185">Reference proteome</keyword>
<accession>A0AAP0FTD7</accession>
<comment type="caution">
    <text evidence="2">The sequence shown here is derived from an EMBL/GenBank/DDBJ whole genome shotgun (WGS) entry which is preliminary data.</text>
</comment>
<evidence type="ECO:0000256" key="1">
    <source>
        <dbReference type="SAM" id="MobiDB-lite"/>
    </source>
</evidence>
<evidence type="ECO:0000313" key="2">
    <source>
        <dbReference type="EMBL" id="KAK8913821.1"/>
    </source>
</evidence>
<gene>
    <name evidence="2" type="ORF">KSP39_PZI023686</name>
</gene>
<feature type="compositionally biased region" description="Basic and acidic residues" evidence="1">
    <location>
        <begin position="1"/>
        <end position="26"/>
    </location>
</feature>
<dbReference type="EMBL" id="JBBWWQ010000021">
    <property type="protein sequence ID" value="KAK8913821.1"/>
    <property type="molecule type" value="Genomic_DNA"/>
</dbReference>
<name>A0AAP0FTD7_9ASPA</name>
<sequence length="124" mass="13855">MKKCTDVRYRKHRGEPDSLDPRERELSGLQSASTTDAQGSRRTFLSDDDQTTRHHRRSTVEANCTHARHRRQAAPPEKNIIKATALPHAFAAMSAPPERNSVKVTAPPQAFAATPAPPHLLQDW</sequence>
<feature type="compositionally biased region" description="Polar residues" evidence="1">
    <location>
        <begin position="28"/>
        <end position="43"/>
    </location>
</feature>
<organism evidence="2 3">
    <name type="scientific">Platanthera zijinensis</name>
    <dbReference type="NCBI Taxonomy" id="2320716"/>
    <lineage>
        <taxon>Eukaryota</taxon>
        <taxon>Viridiplantae</taxon>
        <taxon>Streptophyta</taxon>
        <taxon>Embryophyta</taxon>
        <taxon>Tracheophyta</taxon>
        <taxon>Spermatophyta</taxon>
        <taxon>Magnoliopsida</taxon>
        <taxon>Liliopsida</taxon>
        <taxon>Asparagales</taxon>
        <taxon>Orchidaceae</taxon>
        <taxon>Orchidoideae</taxon>
        <taxon>Orchideae</taxon>
        <taxon>Orchidinae</taxon>
        <taxon>Platanthera</taxon>
    </lineage>
</organism>
<protein>
    <submittedName>
        <fullName evidence="2">Uncharacterized protein</fullName>
    </submittedName>
</protein>
<reference evidence="2 3" key="1">
    <citation type="journal article" date="2022" name="Nat. Plants">
        <title>Genomes of leafy and leafless Platanthera orchids illuminate the evolution of mycoheterotrophy.</title>
        <authorList>
            <person name="Li M.H."/>
            <person name="Liu K.W."/>
            <person name="Li Z."/>
            <person name="Lu H.C."/>
            <person name="Ye Q.L."/>
            <person name="Zhang D."/>
            <person name="Wang J.Y."/>
            <person name="Li Y.F."/>
            <person name="Zhong Z.M."/>
            <person name="Liu X."/>
            <person name="Yu X."/>
            <person name="Liu D.K."/>
            <person name="Tu X.D."/>
            <person name="Liu B."/>
            <person name="Hao Y."/>
            <person name="Liao X.Y."/>
            <person name="Jiang Y.T."/>
            <person name="Sun W.H."/>
            <person name="Chen J."/>
            <person name="Chen Y.Q."/>
            <person name="Ai Y."/>
            <person name="Zhai J.W."/>
            <person name="Wu S.S."/>
            <person name="Zhou Z."/>
            <person name="Hsiao Y.Y."/>
            <person name="Wu W.L."/>
            <person name="Chen Y.Y."/>
            <person name="Lin Y.F."/>
            <person name="Hsu J.L."/>
            <person name="Li C.Y."/>
            <person name="Wang Z.W."/>
            <person name="Zhao X."/>
            <person name="Zhong W.Y."/>
            <person name="Ma X.K."/>
            <person name="Ma L."/>
            <person name="Huang J."/>
            <person name="Chen G.Z."/>
            <person name="Huang M.Z."/>
            <person name="Huang L."/>
            <person name="Peng D.H."/>
            <person name="Luo Y.B."/>
            <person name="Zou S.Q."/>
            <person name="Chen S.P."/>
            <person name="Lan S."/>
            <person name="Tsai W.C."/>
            <person name="Van de Peer Y."/>
            <person name="Liu Z.J."/>
        </authorList>
    </citation>
    <scope>NUCLEOTIDE SEQUENCE [LARGE SCALE GENOMIC DNA]</scope>
    <source>
        <strain evidence="2">Lor287</strain>
    </source>
</reference>
<evidence type="ECO:0000313" key="3">
    <source>
        <dbReference type="Proteomes" id="UP001418222"/>
    </source>
</evidence>